<protein>
    <submittedName>
        <fullName evidence="2">Uncharacterized protein</fullName>
    </submittedName>
</protein>
<dbReference type="Proteomes" id="UP000683000">
    <property type="component" value="Unassembled WGS sequence"/>
</dbReference>
<keyword evidence="3" id="KW-1185">Reference proteome</keyword>
<organism evidence="2 3">
    <name type="scientific">Boletus reticuloceps</name>
    <dbReference type="NCBI Taxonomy" id="495285"/>
    <lineage>
        <taxon>Eukaryota</taxon>
        <taxon>Fungi</taxon>
        <taxon>Dikarya</taxon>
        <taxon>Basidiomycota</taxon>
        <taxon>Agaricomycotina</taxon>
        <taxon>Agaricomycetes</taxon>
        <taxon>Agaricomycetidae</taxon>
        <taxon>Boletales</taxon>
        <taxon>Boletineae</taxon>
        <taxon>Boletaceae</taxon>
        <taxon>Boletoideae</taxon>
        <taxon>Boletus</taxon>
    </lineage>
</organism>
<feature type="compositionally biased region" description="Basic and acidic residues" evidence="1">
    <location>
        <begin position="21"/>
        <end position="31"/>
    </location>
</feature>
<reference evidence="2" key="1">
    <citation type="submission" date="2021-03" db="EMBL/GenBank/DDBJ databases">
        <title>Evolutionary innovations through gain and loss of genes in the ectomycorrhizal Boletales.</title>
        <authorList>
            <person name="Wu G."/>
            <person name="Miyauchi S."/>
            <person name="Morin E."/>
            <person name="Yang Z.-L."/>
            <person name="Xu J."/>
            <person name="Martin F.M."/>
        </authorList>
    </citation>
    <scope>NUCLEOTIDE SEQUENCE</scope>
    <source>
        <strain evidence="2">BR01</strain>
    </source>
</reference>
<comment type="caution">
    <text evidence="2">The sequence shown here is derived from an EMBL/GenBank/DDBJ whole genome shotgun (WGS) entry which is preliminary data.</text>
</comment>
<dbReference type="OrthoDB" id="2692158at2759"/>
<evidence type="ECO:0000313" key="3">
    <source>
        <dbReference type="Proteomes" id="UP000683000"/>
    </source>
</evidence>
<proteinExistence type="predicted"/>
<accession>A0A8I2YDH7</accession>
<sequence>MDNVRFTMEASMDFNALQAQGKEKKSEHEDSPQDESSFPGPVHEQVEEENPAPWDQPQDETSLSRPVVHIDENEEIVITSAQLIYLHSRKFANDKVDIRAADAALGLRRLPAWFYLVVHYSSLEWRTENKRSSVSEDVVEWSGPIPIPSDLSATVCLEVYASFEFQPTLGTGEQLRKLTITVEQLLDRSVNIIPFKLFTKDGDVVSPCSSIFVTVKRSKRERSDPLAHSLPGPRCSITKSRGELEDATNQGHGALSYYRKHGGKHHLECSIAAFERALEICLLNHPCRAAAEANLAMAKFIICQAGEPDVSQARPTSISGHE</sequence>
<gene>
    <name evidence="2" type="ORF">JVT61DRAFT_12527</name>
</gene>
<dbReference type="AlphaFoldDB" id="A0A8I2YDH7"/>
<evidence type="ECO:0000256" key="1">
    <source>
        <dbReference type="SAM" id="MobiDB-lite"/>
    </source>
</evidence>
<feature type="region of interest" description="Disordered" evidence="1">
    <location>
        <begin position="1"/>
        <end position="62"/>
    </location>
</feature>
<dbReference type="EMBL" id="JAGFBS010000058">
    <property type="protein sequence ID" value="KAG6370009.1"/>
    <property type="molecule type" value="Genomic_DNA"/>
</dbReference>
<evidence type="ECO:0000313" key="2">
    <source>
        <dbReference type="EMBL" id="KAG6370009.1"/>
    </source>
</evidence>
<name>A0A8I2YDH7_9AGAM</name>